<gene>
    <name evidence="1" type="ORF">AADG42_05615</name>
</gene>
<evidence type="ECO:0000313" key="1">
    <source>
        <dbReference type="EMBL" id="XAN06809.1"/>
    </source>
</evidence>
<reference evidence="1 2" key="1">
    <citation type="submission" date="2024-04" db="EMBL/GenBank/DDBJ databases">
        <title>Isolation of an actinomycete strain from pig manure.</title>
        <authorList>
            <person name="Gong T."/>
            <person name="Yu Z."/>
            <person name="An M."/>
            <person name="Wei C."/>
            <person name="Yang W."/>
            <person name="Liu L."/>
        </authorList>
    </citation>
    <scope>NUCLEOTIDE SEQUENCE [LARGE SCALE GENOMIC DNA]</scope>
    <source>
        <strain evidence="1 2">ZF39</strain>
    </source>
</reference>
<dbReference type="RefSeq" id="WP_425308242.1">
    <property type="nucleotide sequence ID" value="NZ_CP154795.1"/>
</dbReference>
<dbReference type="Proteomes" id="UP001442841">
    <property type="component" value="Chromosome"/>
</dbReference>
<keyword evidence="2" id="KW-1185">Reference proteome</keyword>
<name>A0ABZ3FL84_9ACTN</name>
<evidence type="ECO:0008006" key="3">
    <source>
        <dbReference type="Google" id="ProtNLM"/>
    </source>
</evidence>
<accession>A0ABZ3FL84</accession>
<evidence type="ECO:0000313" key="2">
    <source>
        <dbReference type="Proteomes" id="UP001442841"/>
    </source>
</evidence>
<proteinExistence type="predicted"/>
<protein>
    <recommendedName>
        <fullName evidence="3">Transcriptional regulator</fullName>
    </recommendedName>
</protein>
<organism evidence="1 2">
    <name type="scientific">Ammonicoccus fulvus</name>
    <dbReference type="NCBI Taxonomy" id="3138240"/>
    <lineage>
        <taxon>Bacteria</taxon>
        <taxon>Bacillati</taxon>
        <taxon>Actinomycetota</taxon>
        <taxon>Actinomycetes</taxon>
        <taxon>Propionibacteriales</taxon>
        <taxon>Propionibacteriaceae</taxon>
        <taxon>Ammonicoccus</taxon>
    </lineage>
</organism>
<sequence>MTHHHILMERVSRLLEDHGPMPVIDVVRRARGKSDHLRGALADLRALGFVSSTWGPGGALINSSAEPYRVAEHAEHDALTAPEPIVLEPVPDYTPARAPEHDPLIVRHVSQPPARHWTVTSSGRLERLA</sequence>
<dbReference type="EMBL" id="CP154795">
    <property type="protein sequence ID" value="XAN06809.1"/>
    <property type="molecule type" value="Genomic_DNA"/>
</dbReference>